<gene>
    <name evidence="2" type="ORF">ERS852568_02049</name>
</gene>
<dbReference type="EMBL" id="CZBO01000003">
    <property type="protein sequence ID" value="CUQ13320.1"/>
    <property type="molecule type" value="Genomic_DNA"/>
</dbReference>
<feature type="transmembrane region" description="Helical" evidence="1">
    <location>
        <begin position="45"/>
        <end position="62"/>
    </location>
</feature>
<keyword evidence="1" id="KW-0472">Membrane</keyword>
<evidence type="ECO:0000256" key="1">
    <source>
        <dbReference type="SAM" id="Phobius"/>
    </source>
</evidence>
<reference evidence="2 3" key="1">
    <citation type="submission" date="2015-09" db="EMBL/GenBank/DDBJ databases">
        <authorList>
            <consortium name="Pathogen Informatics"/>
        </authorList>
    </citation>
    <scope>NUCLEOTIDE SEQUENCE [LARGE SCALE GENOMIC DNA]</scope>
    <source>
        <strain evidence="2 3">2789STDY5834956</strain>
    </source>
</reference>
<accession>A0A174U117</accession>
<proteinExistence type="predicted"/>
<feature type="transmembrane region" description="Helical" evidence="1">
    <location>
        <begin position="69"/>
        <end position="84"/>
    </location>
</feature>
<name>A0A174U117_9CLOT</name>
<evidence type="ECO:0000313" key="3">
    <source>
        <dbReference type="Proteomes" id="UP000095563"/>
    </source>
</evidence>
<keyword evidence="1" id="KW-0812">Transmembrane</keyword>
<organism evidence="2 3">
    <name type="scientific">Clostridium baratii</name>
    <dbReference type="NCBI Taxonomy" id="1561"/>
    <lineage>
        <taxon>Bacteria</taxon>
        <taxon>Bacillati</taxon>
        <taxon>Bacillota</taxon>
        <taxon>Clostridia</taxon>
        <taxon>Eubacteriales</taxon>
        <taxon>Clostridiaceae</taxon>
        <taxon>Clostridium</taxon>
    </lineage>
</organism>
<evidence type="ECO:0000313" key="2">
    <source>
        <dbReference type="EMBL" id="CUQ13320.1"/>
    </source>
</evidence>
<feature type="transmembrane region" description="Helical" evidence="1">
    <location>
        <begin position="12"/>
        <end position="33"/>
    </location>
</feature>
<sequence>MELIKKGITFNIIKFLCFAGIVILSFGYTEMYFKEYIITEYVRELYIIFSIIVSFFIGNLFIKLALKKKLLVFIITILVLYAVIKLRILFIGMSLCIICMYICFELSIKYFIDFFIKETKLLYIVLSLLNFSILFFIYMVLSIEALV</sequence>
<feature type="transmembrane region" description="Helical" evidence="1">
    <location>
        <begin position="121"/>
        <end position="141"/>
    </location>
</feature>
<dbReference type="AlphaFoldDB" id="A0A174U117"/>
<dbReference type="RefSeq" id="WP_055207890.1">
    <property type="nucleotide sequence ID" value="NZ_CZBO01000003.1"/>
</dbReference>
<feature type="transmembrane region" description="Helical" evidence="1">
    <location>
        <begin position="90"/>
        <end position="112"/>
    </location>
</feature>
<keyword evidence="1" id="KW-1133">Transmembrane helix</keyword>
<dbReference type="Proteomes" id="UP000095563">
    <property type="component" value="Unassembled WGS sequence"/>
</dbReference>
<protein>
    <submittedName>
        <fullName evidence="2">Uncharacterized protein</fullName>
    </submittedName>
</protein>